<evidence type="ECO:0000313" key="3">
    <source>
        <dbReference type="Proteomes" id="UP000184292"/>
    </source>
</evidence>
<accession>A0A1M6I1J2</accession>
<reference evidence="2 3" key="1">
    <citation type="submission" date="2016-11" db="EMBL/GenBank/DDBJ databases">
        <authorList>
            <person name="Jaros S."/>
            <person name="Januszkiewicz K."/>
            <person name="Wedrychowicz H."/>
        </authorList>
    </citation>
    <scope>NUCLEOTIDE SEQUENCE [LARGE SCALE GENOMIC DNA]</scope>
    <source>
        <strain evidence="2 3">DSM 100565</strain>
    </source>
</reference>
<gene>
    <name evidence="2" type="ORF">SAMN05444417_3468</name>
</gene>
<dbReference type="EMBL" id="FQYO01000009">
    <property type="protein sequence ID" value="SHJ28317.1"/>
    <property type="molecule type" value="Genomic_DNA"/>
</dbReference>
<evidence type="ECO:0000313" key="2">
    <source>
        <dbReference type="EMBL" id="SHJ28317.1"/>
    </source>
</evidence>
<keyword evidence="3" id="KW-1185">Reference proteome</keyword>
<organism evidence="2 3">
    <name type="scientific">Wenxinia saemankumensis</name>
    <dbReference type="NCBI Taxonomy" id="1447782"/>
    <lineage>
        <taxon>Bacteria</taxon>
        <taxon>Pseudomonadati</taxon>
        <taxon>Pseudomonadota</taxon>
        <taxon>Alphaproteobacteria</taxon>
        <taxon>Rhodobacterales</taxon>
        <taxon>Roseobacteraceae</taxon>
        <taxon>Wenxinia</taxon>
    </lineage>
</organism>
<dbReference type="Pfam" id="PF07362">
    <property type="entry name" value="CcdA"/>
    <property type="match status" value="1"/>
</dbReference>
<dbReference type="InterPro" id="IPR009956">
    <property type="entry name" value="Post-segregation_anti-tox_CcdA"/>
</dbReference>
<dbReference type="OrthoDB" id="7191115at2"/>
<sequence length="73" mass="8113">MPRIKVSLTLDTDVAATARSQGPDMSRLSEAAIVAAARTERNRLWRAENRSSIDAYCDEIAREGLPLTAYRSF</sequence>
<protein>
    <submittedName>
        <fullName evidence="2">Antitoxin CcdA</fullName>
    </submittedName>
</protein>
<evidence type="ECO:0000256" key="1">
    <source>
        <dbReference type="ARBA" id="ARBA00022649"/>
    </source>
</evidence>
<name>A0A1M6I1J2_9RHOB</name>
<dbReference type="AlphaFoldDB" id="A0A1M6I1J2"/>
<keyword evidence="1" id="KW-1277">Toxin-antitoxin system</keyword>
<dbReference type="Proteomes" id="UP000184292">
    <property type="component" value="Unassembled WGS sequence"/>
</dbReference>
<proteinExistence type="predicted"/>
<dbReference type="RefSeq" id="WP_073334301.1">
    <property type="nucleotide sequence ID" value="NZ_FQYO01000009.1"/>
</dbReference>